<dbReference type="Proteomes" id="UP001143463">
    <property type="component" value="Unassembled WGS sequence"/>
</dbReference>
<name>A0A9W6L4P1_9PSEU</name>
<dbReference type="PANTHER" id="PTHR43245">
    <property type="entry name" value="BIFUNCTIONAL POLYMYXIN RESISTANCE PROTEIN ARNA"/>
    <property type="match status" value="1"/>
</dbReference>
<evidence type="ECO:0000313" key="2">
    <source>
        <dbReference type="EMBL" id="GLL12050.1"/>
    </source>
</evidence>
<organism evidence="2 3">
    <name type="scientific">Pseudonocardia halophobica</name>
    <dbReference type="NCBI Taxonomy" id="29401"/>
    <lineage>
        <taxon>Bacteria</taxon>
        <taxon>Bacillati</taxon>
        <taxon>Actinomycetota</taxon>
        <taxon>Actinomycetes</taxon>
        <taxon>Pseudonocardiales</taxon>
        <taxon>Pseudonocardiaceae</taxon>
        <taxon>Pseudonocardia</taxon>
    </lineage>
</organism>
<dbReference type="InterPro" id="IPR001509">
    <property type="entry name" value="Epimerase_deHydtase"/>
</dbReference>
<dbReference type="InterPro" id="IPR050177">
    <property type="entry name" value="Lipid_A_modif_metabolic_enz"/>
</dbReference>
<keyword evidence="3" id="KW-1185">Reference proteome</keyword>
<dbReference type="InterPro" id="IPR036291">
    <property type="entry name" value="NAD(P)-bd_dom_sf"/>
</dbReference>
<dbReference type="AlphaFoldDB" id="A0A9W6L4P1"/>
<gene>
    <name evidence="2" type="ORF">GCM10017577_31910</name>
</gene>
<dbReference type="Pfam" id="PF01370">
    <property type="entry name" value="Epimerase"/>
    <property type="match status" value="1"/>
</dbReference>
<dbReference type="RefSeq" id="WP_037045778.1">
    <property type="nucleotide sequence ID" value="NZ_BAAAUZ010000020.1"/>
</dbReference>
<dbReference type="EMBL" id="BSFQ01000012">
    <property type="protein sequence ID" value="GLL12050.1"/>
    <property type="molecule type" value="Genomic_DNA"/>
</dbReference>
<comment type="caution">
    <text evidence="2">The sequence shown here is derived from an EMBL/GenBank/DDBJ whole genome shotgun (WGS) entry which is preliminary data.</text>
</comment>
<dbReference type="Gene3D" id="3.40.50.720">
    <property type="entry name" value="NAD(P)-binding Rossmann-like Domain"/>
    <property type="match status" value="1"/>
</dbReference>
<evidence type="ECO:0000313" key="3">
    <source>
        <dbReference type="Proteomes" id="UP001143463"/>
    </source>
</evidence>
<dbReference type="PANTHER" id="PTHR43245:SF13">
    <property type="entry name" value="UDP-D-APIOSE_UDP-D-XYLOSE SYNTHASE 2"/>
    <property type="match status" value="1"/>
</dbReference>
<accession>A0A9W6L4P1</accession>
<dbReference type="SUPFAM" id="SSF51735">
    <property type="entry name" value="NAD(P)-binding Rossmann-fold domains"/>
    <property type="match status" value="1"/>
</dbReference>
<sequence length="324" mass="35026">MKVLLTGGTGFLGAALCSELVAARHEVVVLDDNSRGRAARLALLGEGVTVLEGDIRRYTDVRAAVEGCEVVWHLAYINGTRYFYERPADVLDVGVRGTLNVVDAAVNEGVRRLVLASTSETYNEPSVVPTPEEEWLKIPDVTNPRFSYGGGKIACELLALHMAGPRGVEPVIFRPHNLYGPDMGFEHVIPEIVEKIVQLKAASPEIPLQLPIQGDGTETRAFCHVRDGARGAFLAGELGKAGAIYHVGTMHEVSIRELVDLISEILDVPITIVPGPLRAGGTSRRCPDITKLSEIGYSPEVDLREGLGETVAWYADYFGARATS</sequence>
<proteinExistence type="predicted"/>
<feature type="domain" description="NAD-dependent epimerase/dehydratase" evidence="1">
    <location>
        <begin position="3"/>
        <end position="248"/>
    </location>
</feature>
<reference evidence="2" key="1">
    <citation type="journal article" date="2014" name="Int. J. Syst. Evol. Microbiol.">
        <title>Complete genome sequence of Corynebacterium casei LMG S-19264T (=DSM 44701T), isolated from a smear-ripened cheese.</title>
        <authorList>
            <consortium name="US DOE Joint Genome Institute (JGI-PGF)"/>
            <person name="Walter F."/>
            <person name="Albersmeier A."/>
            <person name="Kalinowski J."/>
            <person name="Ruckert C."/>
        </authorList>
    </citation>
    <scope>NUCLEOTIDE SEQUENCE</scope>
    <source>
        <strain evidence="2">VKM Ac-1069</strain>
    </source>
</reference>
<evidence type="ECO:0000259" key="1">
    <source>
        <dbReference type="Pfam" id="PF01370"/>
    </source>
</evidence>
<protein>
    <submittedName>
        <fullName evidence="2">Nucleoside-diphosphate sugar epimerase</fullName>
    </submittedName>
</protein>
<reference evidence="2" key="2">
    <citation type="submission" date="2023-01" db="EMBL/GenBank/DDBJ databases">
        <authorList>
            <person name="Sun Q."/>
            <person name="Evtushenko L."/>
        </authorList>
    </citation>
    <scope>NUCLEOTIDE SEQUENCE</scope>
    <source>
        <strain evidence="2">VKM Ac-1069</strain>
    </source>
</reference>